<reference evidence="4" key="2">
    <citation type="submission" date="2016-01" db="EMBL/GenBank/DDBJ databases">
        <title>Complete genome sequence of Agromyces aureus AR33T and comparison with related organisms.</title>
        <authorList>
            <person name="Corretto E."/>
            <person name="Antonielli L."/>
            <person name="Sessitsch A."/>
            <person name="Brader G."/>
        </authorList>
    </citation>
    <scope>NUCLEOTIDE SEQUENCE [LARGE SCALE GENOMIC DNA]</scope>
    <source>
        <strain evidence="4">AR33</strain>
    </source>
</reference>
<feature type="domain" description="VOC" evidence="2">
    <location>
        <begin position="1"/>
        <end position="139"/>
    </location>
</feature>
<evidence type="ECO:0000256" key="1">
    <source>
        <dbReference type="ARBA" id="ARBA00022723"/>
    </source>
</evidence>
<dbReference type="PROSITE" id="PS51819">
    <property type="entry name" value="VOC"/>
    <property type="match status" value="1"/>
</dbReference>
<dbReference type="GO" id="GO:0046872">
    <property type="term" value="F:metal ion binding"/>
    <property type="evidence" value="ECO:0007669"/>
    <property type="project" value="UniProtKB-KW"/>
</dbReference>
<dbReference type="SUPFAM" id="SSF54593">
    <property type="entry name" value="Glyoxalase/Bleomycin resistance protein/Dihydroxybiphenyl dioxygenase"/>
    <property type="match status" value="1"/>
</dbReference>
<dbReference type="InterPro" id="IPR029068">
    <property type="entry name" value="Glyas_Bleomycin-R_OHBP_Dase"/>
</dbReference>
<keyword evidence="4" id="KW-1185">Reference proteome</keyword>
<name>A0A191WL04_9MICO</name>
<evidence type="ECO:0000313" key="4">
    <source>
        <dbReference type="Proteomes" id="UP000078437"/>
    </source>
</evidence>
<reference evidence="3 4" key="1">
    <citation type="journal article" date="2016" name="Int. J. Syst. Evol. Microbiol.">
        <title>Agromyces aureus sp. nov., isolated from the rhizosphere of Salix caprea L. grown in a heavy-metal-contaminated soil.</title>
        <authorList>
            <person name="Corretto E."/>
            <person name="Antonielli L."/>
            <person name="Sessitsch A."/>
            <person name="Compant S."/>
            <person name="Gorfer M."/>
            <person name="Kuffner M."/>
            <person name="Brader G."/>
        </authorList>
    </citation>
    <scope>NUCLEOTIDE SEQUENCE [LARGE SCALE GENOMIC DNA]</scope>
    <source>
        <strain evidence="3 4">AR33</strain>
    </source>
</reference>
<organism evidence="3 4">
    <name type="scientific">Agromyces aureus</name>
    <dbReference type="NCBI Taxonomy" id="453304"/>
    <lineage>
        <taxon>Bacteria</taxon>
        <taxon>Bacillati</taxon>
        <taxon>Actinomycetota</taxon>
        <taxon>Actinomycetes</taxon>
        <taxon>Micrococcales</taxon>
        <taxon>Microbacteriaceae</taxon>
        <taxon>Agromyces</taxon>
    </lineage>
</organism>
<dbReference type="InterPro" id="IPR051785">
    <property type="entry name" value="MMCE/EMCE_epimerase"/>
</dbReference>
<dbReference type="CDD" id="cd08353">
    <property type="entry name" value="VOC_like"/>
    <property type="match status" value="1"/>
</dbReference>
<dbReference type="InterPro" id="IPR004360">
    <property type="entry name" value="Glyas_Fos-R_dOase_dom"/>
</dbReference>
<keyword evidence="1" id="KW-0479">Metal-binding</keyword>
<dbReference type="Pfam" id="PF00903">
    <property type="entry name" value="Glyoxalase"/>
    <property type="match status" value="1"/>
</dbReference>
<dbReference type="PANTHER" id="PTHR43048">
    <property type="entry name" value="METHYLMALONYL-COA EPIMERASE"/>
    <property type="match status" value="1"/>
</dbReference>
<dbReference type="STRING" id="453304.ATC03_14955"/>
<gene>
    <name evidence="3" type="ORF">ATC03_14955</name>
</gene>
<dbReference type="GO" id="GO:0046491">
    <property type="term" value="P:L-methylmalonyl-CoA metabolic process"/>
    <property type="evidence" value="ECO:0007669"/>
    <property type="project" value="TreeGrafter"/>
</dbReference>
<sequence length="141" mass="15427">MDNIAIVVADLDAAIAFFAELGLEFEDRARIEGAWADRTVGLDGVRSEIAMMRTPDGRSRLELTQYHHPAASAPEPAIPPSNTLGLHRLMFAVDDLDDTVARLRPHGAEVLDEIVDYEDVYRLCYLRGPGGIIVALAEQVG</sequence>
<proteinExistence type="predicted"/>
<dbReference type="AlphaFoldDB" id="A0A191WL04"/>
<dbReference type="PANTHER" id="PTHR43048:SF5">
    <property type="entry name" value="BLR5325 PROTEIN"/>
    <property type="match status" value="1"/>
</dbReference>
<protein>
    <submittedName>
        <fullName evidence="3">Glyoxalase</fullName>
    </submittedName>
</protein>
<dbReference type="InterPro" id="IPR037523">
    <property type="entry name" value="VOC_core"/>
</dbReference>
<accession>A0A191WL04</accession>
<dbReference type="Gene3D" id="3.10.180.10">
    <property type="entry name" value="2,3-Dihydroxybiphenyl 1,2-Dioxygenase, domain 1"/>
    <property type="match status" value="1"/>
</dbReference>
<evidence type="ECO:0000259" key="2">
    <source>
        <dbReference type="PROSITE" id="PS51819"/>
    </source>
</evidence>
<dbReference type="KEGG" id="agy:ATC03_14955"/>
<dbReference type="Proteomes" id="UP000078437">
    <property type="component" value="Chromosome"/>
</dbReference>
<dbReference type="OrthoDB" id="7187210at2"/>
<dbReference type="GO" id="GO:0004493">
    <property type="term" value="F:methylmalonyl-CoA epimerase activity"/>
    <property type="evidence" value="ECO:0007669"/>
    <property type="project" value="TreeGrafter"/>
</dbReference>
<evidence type="ECO:0000313" key="3">
    <source>
        <dbReference type="EMBL" id="ANJ28975.1"/>
    </source>
</evidence>
<dbReference type="EMBL" id="CP013979">
    <property type="protein sequence ID" value="ANJ28975.1"/>
    <property type="molecule type" value="Genomic_DNA"/>
</dbReference>